<dbReference type="AlphaFoldDB" id="A0AAV9JHD3"/>
<dbReference type="Proteomes" id="UP001324427">
    <property type="component" value="Unassembled WGS sequence"/>
</dbReference>
<keyword evidence="2" id="KW-1185">Reference proteome</keyword>
<reference evidence="1 2" key="1">
    <citation type="submission" date="2021-11" db="EMBL/GenBank/DDBJ databases">
        <title>Black yeast isolated from Biological Soil Crust.</title>
        <authorList>
            <person name="Kurbessoian T."/>
        </authorList>
    </citation>
    <scope>NUCLEOTIDE SEQUENCE [LARGE SCALE GENOMIC DNA]</scope>
    <source>
        <strain evidence="1 2">CCFEE 5522</strain>
    </source>
</reference>
<accession>A0AAV9JHD3</accession>
<organism evidence="1 2">
    <name type="scientific">Oleoguttula mirabilis</name>
    <dbReference type="NCBI Taxonomy" id="1507867"/>
    <lineage>
        <taxon>Eukaryota</taxon>
        <taxon>Fungi</taxon>
        <taxon>Dikarya</taxon>
        <taxon>Ascomycota</taxon>
        <taxon>Pezizomycotina</taxon>
        <taxon>Dothideomycetes</taxon>
        <taxon>Dothideomycetidae</taxon>
        <taxon>Mycosphaerellales</taxon>
        <taxon>Teratosphaeriaceae</taxon>
        <taxon>Oleoguttula</taxon>
    </lineage>
</organism>
<evidence type="ECO:0000313" key="2">
    <source>
        <dbReference type="Proteomes" id="UP001324427"/>
    </source>
</evidence>
<evidence type="ECO:0000313" key="1">
    <source>
        <dbReference type="EMBL" id="KAK4544499.1"/>
    </source>
</evidence>
<gene>
    <name evidence="1" type="ORF">LTR36_004071</name>
</gene>
<sequence>MAHPATAHHIATATFKLCDVGRHSDSVSTSYDLYEQSSRTQVEIEILALLHEDGHTHFPAFHEASESCVLQRPLGDLIRIWHAEMIEGSTFCLHLHESESHADEEETDDALQMSCDADLPSSELDTLFLTPSPPHHLRDTIIFRLTFGFKDDAPIDHDLWRPYDLRVKLSTLTESLPLLIKEAAEEIAANDTGLISILLNNSHKLFLRPLLVFGDERDDYADFTRKVRVETLAELFPSTPALTTSVPVRVKVKLRVVDDDAPSDLSEAIVADTELGYQFSRLGSLKAARLGDLDDSEVPIECAIVAWVEDDGTVHLNKVQTWLINGLCLGECYTVNEVGYDISSYVWTFDYEDAENVEELCTLVRAYAESGEPEAAGEVLIAPTYSFRTYDPAHHGLSLSGWPKTGVRIAVKCVNMLRKHSGGSNIIFPAPENFQLEVESVDTAESVLMLIETELNVDYHEDGRTSSRLFQTAMYGKWQLEMWVLPQIDGETTMYKYKEGSLTQFLDSERGFADGRLYVEAHIVPRSRTR</sequence>
<protein>
    <submittedName>
        <fullName evidence="1">Uncharacterized protein</fullName>
    </submittedName>
</protein>
<name>A0AAV9JHD3_9PEZI</name>
<comment type="caution">
    <text evidence="1">The sequence shown here is derived from an EMBL/GenBank/DDBJ whole genome shotgun (WGS) entry which is preliminary data.</text>
</comment>
<proteinExistence type="predicted"/>
<dbReference type="EMBL" id="JAVFHQ010000024">
    <property type="protein sequence ID" value="KAK4544499.1"/>
    <property type="molecule type" value="Genomic_DNA"/>
</dbReference>